<feature type="region of interest" description="Disordered" evidence="6">
    <location>
        <begin position="112"/>
        <end position="135"/>
    </location>
</feature>
<gene>
    <name evidence="8" type="ORF">HDA37_005170</name>
</gene>
<keyword evidence="9" id="KW-1185">Reference proteome</keyword>
<evidence type="ECO:0000313" key="9">
    <source>
        <dbReference type="Proteomes" id="UP000549695"/>
    </source>
</evidence>
<feature type="domain" description="Acyl-CoA dehydrogenase/oxidase C-terminal" evidence="7">
    <location>
        <begin position="228"/>
        <end position="341"/>
    </location>
</feature>
<dbReference type="SUPFAM" id="SSF47203">
    <property type="entry name" value="Acyl-CoA dehydrogenase C-terminal domain-like"/>
    <property type="match status" value="1"/>
</dbReference>
<dbReference type="GeneID" id="98054829"/>
<evidence type="ECO:0000313" key="8">
    <source>
        <dbReference type="EMBL" id="NYG04885.1"/>
    </source>
</evidence>
<dbReference type="GO" id="GO:0050660">
    <property type="term" value="F:flavin adenine dinucleotide binding"/>
    <property type="evidence" value="ECO:0007669"/>
    <property type="project" value="InterPro"/>
</dbReference>
<evidence type="ECO:0000256" key="2">
    <source>
        <dbReference type="ARBA" id="ARBA00009347"/>
    </source>
</evidence>
<dbReference type="Gene3D" id="1.10.540.10">
    <property type="entry name" value="Acyl-CoA dehydrogenase/oxidase, N-terminal domain"/>
    <property type="match status" value="1"/>
</dbReference>
<dbReference type="GO" id="GO:0070991">
    <property type="term" value="F:medium-chain fatty acyl-CoA dehydrogenase activity"/>
    <property type="evidence" value="ECO:0007669"/>
    <property type="project" value="UniProtKB-EC"/>
</dbReference>
<evidence type="ECO:0000259" key="7">
    <source>
        <dbReference type="Pfam" id="PF00441"/>
    </source>
</evidence>
<keyword evidence="4" id="KW-0274">FAD</keyword>
<dbReference type="Proteomes" id="UP000549695">
    <property type="component" value="Unassembled WGS sequence"/>
</dbReference>
<name>A0A852WF35_PSEA5</name>
<accession>A0A852WF35</accession>
<feature type="compositionally biased region" description="Low complexity" evidence="6">
    <location>
        <begin position="112"/>
        <end position="124"/>
    </location>
</feature>
<dbReference type="PANTHER" id="PTHR43884">
    <property type="entry name" value="ACYL-COA DEHYDROGENASE"/>
    <property type="match status" value="1"/>
</dbReference>
<dbReference type="InterPro" id="IPR009100">
    <property type="entry name" value="AcylCoA_DH/oxidase_NM_dom_sf"/>
</dbReference>
<organism evidence="8 9">
    <name type="scientific">Pseudonocardia alni</name>
    <name type="common">Amycolata alni</name>
    <dbReference type="NCBI Taxonomy" id="33907"/>
    <lineage>
        <taxon>Bacteria</taxon>
        <taxon>Bacillati</taxon>
        <taxon>Actinomycetota</taxon>
        <taxon>Actinomycetes</taxon>
        <taxon>Pseudonocardiales</taxon>
        <taxon>Pseudonocardiaceae</taxon>
        <taxon>Pseudonocardia</taxon>
    </lineage>
</organism>
<evidence type="ECO:0000256" key="4">
    <source>
        <dbReference type="ARBA" id="ARBA00022827"/>
    </source>
</evidence>
<evidence type="ECO:0000256" key="3">
    <source>
        <dbReference type="ARBA" id="ARBA00022630"/>
    </source>
</evidence>
<keyword evidence="5 8" id="KW-0560">Oxidoreductase</keyword>
<keyword evidence="3" id="KW-0285">Flavoprotein</keyword>
<dbReference type="EC" id="1.3.8.7" evidence="8"/>
<dbReference type="SUPFAM" id="SSF56645">
    <property type="entry name" value="Acyl-CoA dehydrogenase NM domain-like"/>
    <property type="match status" value="1"/>
</dbReference>
<evidence type="ECO:0000256" key="6">
    <source>
        <dbReference type="SAM" id="MobiDB-lite"/>
    </source>
</evidence>
<dbReference type="InterPro" id="IPR037069">
    <property type="entry name" value="AcylCoA_DH/ox_N_sf"/>
</dbReference>
<dbReference type="PANTHER" id="PTHR43884:SF20">
    <property type="entry name" value="ACYL-COA DEHYDROGENASE FADE28"/>
    <property type="match status" value="1"/>
</dbReference>
<dbReference type="InterPro" id="IPR009075">
    <property type="entry name" value="AcylCo_DH/oxidase_C"/>
</dbReference>
<sequence length="381" mass="38703">MSAPSDVDLVAEAVGEVLRARCPQDVVAAAERTGWAPELWAAVAAGGFPWVSVPEDAAGGVAVGGSVAEACAVLEQVGRYAAPLPVAETGLLGGWLLAAAGFEIPSGPVTTAATAGWSGTSSADTGEEGRRPASVSLRQENGDWVAAGSVARVPWAREAARIVLLADSPDGLQVVALDPGAARITPGTNLAAEPRDTVHLDDVPVGGAGGGEVAPAPDGVSHDALLLRGALSRAALIAGAAGRILDITVTYTGQRQQFGRPVARFQAVAAHLVRLAEQTETVRMAARVAAANTRAEPPFLDIAAAATVAGESAGLISAAAHQATGAMGMTREYELGQLTRRLWSWREEYGGERVWSTRLGAALTEGGAGALWPAIARGAVA</sequence>
<dbReference type="InterPro" id="IPR036250">
    <property type="entry name" value="AcylCo_DH-like_C"/>
</dbReference>
<dbReference type="AlphaFoldDB" id="A0A852WF35"/>
<protein>
    <submittedName>
        <fullName evidence="8">Acyl-CoA dehydrogenase</fullName>
        <ecNumber evidence="8">1.3.8.7</ecNumber>
    </submittedName>
</protein>
<dbReference type="EMBL" id="JACCCZ010000001">
    <property type="protein sequence ID" value="NYG04885.1"/>
    <property type="molecule type" value="Genomic_DNA"/>
</dbReference>
<dbReference type="Gene3D" id="1.20.140.10">
    <property type="entry name" value="Butyryl-CoA Dehydrogenase, subunit A, domain 3"/>
    <property type="match status" value="1"/>
</dbReference>
<evidence type="ECO:0000256" key="1">
    <source>
        <dbReference type="ARBA" id="ARBA00001974"/>
    </source>
</evidence>
<comment type="cofactor">
    <cofactor evidence="1">
        <name>FAD</name>
        <dbReference type="ChEBI" id="CHEBI:57692"/>
    </cofactor>
</comment>
<reference evidence="8 9" key="1">
    <citation type="submission" date="2020-07" db="EMBL/GenBank/DDBJ databases">
        <title>Sequencing the genomes of 1000 actinobacteria strains.</title>
        <authorList>
            <person name="Klenk H.-P."/>
        </authorList>
    </citation>
    <scope>NUCLEOTIDE SEQUENCE [LARGE SCALE GENOMIC DNA]</scope>
    <source>
        <strain evidence="8 9">DSM 44749</strain>
    </source>
</reference>
<evidence type="ECO:0000256" key="5">
    <source>
        <dbReference type="ARBA" id="ARBA00023002"/>
    </source>
</evidence>
<comment type="similarity">
    <text evidence="2">Belongs to the acyl-CoA dehydrogenase family.</text>
</comment>
<comment type="caution">
    <text evidence="8">The sequence shown here is derived from an EMBL/GenBank/DDBJ whole genome shotgun (WGS) entry which is preliminary data.</text>
</comment>
<dbReference type="RefSeq" id="WP_179762501.1">
    <property type="nucleotide sequence ID" value="NZ_BAAAJZ010000011.1"/>
</dbReference>
<proteinExistence type="inferred from homology"/>
<dbReference type="Pfam" id="PF00441">
    <property type="entry name" value="Acyl-CoA_dh_1"/>
    <property type="match status" value="1"/>
</dbReference>